<dbReference type="RefSeq" id="XP_056553679.1">
    <property type="nucleotide sequence ID" value="XM_056701616.1"/>
</dbReference>
<proteinExistence type="predicted"/>
<dbReference type="Proteomes" id="UP001147782">
    <property type="component" value="Unassembled WGS sequence"/>
</dbReference>
<keyword evidence="2" id="KW-1185">Reference proteome</keyword>
<organism evidence="1 2">
    <name type="scientific">Penicillium cataractarum</name>
    <dbReference type="NCBI Taxonomy" id="2100454"/>
    <lineage>
        <taxon>Eukaryota</taxon>
        <taxon>Fungi</taxon>
        <taxon>Dikarya</taxon>
        <taxon>Ascomycota</taxon>
        <taxon>Pezizomycotina</taxon>
        <taxon>Eurotiomycetes</taxon>
        <taxon>Eurotiomycetidae</taxon>
        <taxon>Eurotiales</taxon>
        <taxon>Aspergillaceae</taxon>
        <taxon>Penicillium</taxon>
    </lineage>
</organism>
<reference evidence="1" key="2">
    <citation type="journal article" date="2023" name="IMA Fungus">
        <title>Comparative genomic study of the Penicillium genus elucidates a diverse pangenome and 15 lateral gene transfer events.</title>
        <authorList>
            <person name="Petersen C."/>
            <person name="Sorensen T."/>
            <person name="Nielsen M.R."/>
            <person name="Sondergaard T.E."/>
            <person name="Sorensen J.L."/>
            <person name="Fitzpatrick D.A."/>
            <person name="Frisvad J.C."/>
            <person name="Nielsen K.L."/>
        </authorList>
    </citation>
    <scope>NUCLEOTIDE SEQUENCE</scope>
    <source>
        <strain evidence="1">IBT 29864</strain>
    </source>
</reference>
<name>A0A9W9V4Z4_9EURO</name>
<accession>A0A9W9V4Z4</accession>
<reference evidence="1" key="1">
    <citation type="submission" date="2022-11" db="EMBL/GenBank/DDBJ databases">
        <authorList>
            <person name="Petersen C."/>
        </authorList>
    </citation>
    <scope>NUCLEOTIDE SEQUENCE</scope>
    <source>
        <strain evidence="1">IBT 29864</strain>
    </source>
</reference>
<dbReference type="AlphaFoldDB" id="A0A9W9V4Z4"/>
<dbReference type="GeneID" id="81440795"/>
<evidence type="ECO:0000313" key="2">
    <source>
        <dbReference type="Proteomes" id="UP001147782"/>
    </source>
</evidence>
<comment type="caution">
    <text evidence="1">The sequence shown here is derived from an EMBL/GenBank/DDBJ whole genome shotgun (WGS) entry which is preliminary data.</text>
</comment>
<dbReference type="OrthoDB" id="4358599at2759"/>
<dbReference type="EMBL" id="JAPZBS010000007">
    <property type="protein sequence ID" value="KAJ5368937.1"/>
    <property type="molecule type" value="Genomic_DNA"/>
</dbReference>
<evidence type="ECO:0000313" key="1">
    <source>
        <dbReference type="EMBL" id="KAJ5368937.1"/>
    </source>
</evidence>
<sequence>MHRDDEPQNSEQAPDHASMIPLALHALVGSIVPSGKGQGNSPSSDWMADIYAFMTGDLEFEMSTPPWYTDKITPVFTHLRNGNIERASAAALRALDTAENDCNTLLASNLRHLCRRLADLDTIDEYDKQQTRLPRIAEKSAPFLRDLLLNYLAGHDTPGAYHYVKDERIKMDAFLPFLHLLMKVLPQLDNDTLPESISSFWKSTPHDANFMEIGLSGMDQLAQLLEPFKDERLEDKLEWVRLIQRIWDLMNNLTEQNTPNDRAWISKLYEVYPERGDARGYWHSHRDILDSTTWEDDGHSHLNGLI</sequence>
<gene>
    <name evidence="1" type="ORF">N7496_008697</name>
</gene>
<protein>
    <submittedName>
        <fullName evidence="1">Uncharacterized protein</fullName>
    </submittedName>
</protein>